<name>A0A543IG44_9ACTN</name>
<dbReference type="Proteomes" id="UP000316706">
    <property type="component" value="Unassembled WGS sequence"/>
</dbReference>
<sequence>MKRRIASGSARTARLLAGAGLGAVAARAAYGALTRNPPGLNGLPGEEVWGRTNHRGEPVTLLEGPAVVAGAAAGGLLTPGAPGRLRAAALLAGVGSGVLGGYDDLAGSASSRGFKGHLGALARGEVTSGAVKILGIGATGLAAAAVAGSPAPTRAGRAFDALLNGAIIAGSANLMNLFDLRPGRAVKVGVITGAPLALARPSAAVVAAPLGAAVALLPEDLGERAMLGDTGSNALGALLGLAATRLGRGPRLAVLAGLAGLNAASEFVSFTRVIAGNPVLNRIDMLGRRPPAAPAAPAEPQGRDSAGASVPPQAGSADADADSDSDSDKGAGAGAGTAAAGPA</sequence>
<organism evidence="3 4">
    <name type="scientific">Actinomadura hallensis</name>
    <dbReference type="NCBI Taxonomy" id="337895"/>
    <lineage>
        <taxon>Bacteria</taxon>
        <taxon>Bacillati</taxon>
        <taxon>Actinomycetota</taxon>
        <taxon>Actinomycetes</taxon>
        <taxon>Streptosporangiales</taxon>
        <taxon>Thermomonosporaceae</taxon>
        <taxon>Actinomadura</taxon>
    </lineage>
</organism>
<feature type="region of interest" description="Disordered" evidence="1">
    <location>
        <begin position="290"/>
        <end position="343"/>
    </location>
</feature>
<evidence type="ECO:0000256" key="2">
    <source>
        <dbReference type="SAM" id="SignalP"/>
    </source>
</evidence>
<evidence type="ECO:0000313" key="3">
    <source>
        <dbReference type="EMBL" id="TQM69527.1"/>
    </source>
</evidence>
<dbReference type="EMBL" id="VFPO01000001">
    <property type="protein sequence ID" value="TQM69527.1"/>
    <property type="molecule type" value="Genomic_DNA"/>
</dbReference>
<dbReference type="RefSeq" id="WP_246077370.1">
    <property type="nucleotide sequence ID" value="NZ_VFPO01000001.1"/>
</dbReference>
<reference evidence="3 4" key="1">
    <citation type="submission" date="2019-06" db="EMBL/GenBank/DDBJ databases">
        <title>Sequencing the genomes of 1000 actinobacteria strains.</title>
        <authorList>
            <person name="Klenk H.-P."/>
        </authorList>
    </citation>
    <scope>NUCLEOTIDE SEQUENCE [LARGE SCALE GENOMIC DNA]</scope>
    <source>
        <strain evidence="3 4">DSM 45043</strain>
    </source>
</reference>
<protein>
    <recommendedName>
        <fullName evidence="5">UDP-N-acetylmuramyl pentapeptide phosphotransferase/UDP-N-acetylglucosamine-1-phosphate transferase</fullName>
    </recommendedName>
</protein>
<keyword evidence="2" id="KW-0732">Signal</keyword>
<evidence type="ECO:0000256" key="1">
    <source>
        <dbReference type="SAM" id="MobiDB-lite"/>
    </source>
</evidence>
<comment type="caution">
    <text evidence="3">The sequence shown here is derived from an EMBL/GenBank/DDBJ whole genome shotgun (WGS) entry which is preliminary data.</text>
</comment>
<dbReference type="AlphaFoldDB" id="A0A543IG44"/>
<gene>
    <name evidence="3" type="ORF">FHX41_3222</name>
</gene>
<evidence type="ECO:0000313" key="4">
    <source>
        <dbReference type="Proteomes" id="UP000316706"/>
    </source>
</evidence>
<evidence type="ECO:0008006" key="5">
    <source>
        <dbReference type="Google" id="ProtNLM"/>
    </source>
</evidence>
<feature type="chain" id="PRO_5022059335" description="UDP-N-acetylmuramyl pentapeptide phosphotransferase/UDP-N-acetylglucosamine-1-phosphate transferase" evidence="2">
    <location>
        <begin position="29"/>
        <end position="343"/>
    </location>
</feature>
<keyword evidence="4" id="KW-1185">Reference proteome</keyword>
<feature type="signal peptide" evidence="2">
    <location>
        <begin position="1"/>
        <end position="28"/>
    </location>
</feature>
<accession>A0A543IG44</accession>
<proteinExistence type="predicted"/>